<comment type="subcellular location">
    <subcellularLocation>
        <location evidence="1">Cytoplasm</location>
    </subcellularLocation>
</comment>
<keyword evidence="14" id="KW-1006">Bacterial flagellum protein export</keyword>
<dbReference type="CDD" id="cd01136">
    <property type="entry name" value="ATPase_flagellum-secretory_path_III"/>
    <property type="match status" value="1"/>
</dbReference>
<evidence type="ECO:0000313" key="20">
    <source>
        <dbReference type="Proteomes" id="UP000175989"/>
    </source>
</evidence>
<evidence type="ECO:0000256" key="17">
    <source>
        <dbReference type="SAM" id="MobiDB-lite"/>
    </source>
</evidence>
<dbReference type="EC" id="7.1.2.2" evidence="3"/>
<evidence type="ECO:0000256" key="4">
    <source>
        <dbReference type="ARBA" id="ARBA00020580"/>
    </source>
</evidence>
<keyword evidence="9" id="KW-1005">Bacterial flagellum biogenesis</keyword>
<dbReference type="GO" id="GO:0005737">
    <property type="term" value="C:cytoplasm"/>
    <property type="evidence" value="ECO:0007669"/>
    <property type="project" value="UniProtKB-SubCell"/>
</dbReference>
<keyword evidence="15" id="KW-0066">ATP synthesis</keyword>
<keyword evidence="11" id="KW-0653">Protein transport</keyword>
<dbReference type="EMBL" id="LROM01000087">
    <property type="protein sequence ID" value="OEZ99544.1"/>
    <property type="molecule type" value="Genomic_DNA"/>
</dbReference>
<dbReference type="PANTHER" id="PTHR15184">
    <property type="entry name" value="ATP SYNTHASE"/>
    <property type="match status" value="1"/>
</dbReference>
<evidence type="ECO:0000259" key="18">
    <source>
        <dbReference type="SMART" id="SM00382"/>
    </source>
</evidence>
<sequence length="542" mass="57921">MRWARTSAGSTDTNMSADTDIPTPDATDAAQQPAEGLILPPAELPAELQTRLQPGLEQLLDGDEDTDPAPPDLSPAQTPAKNPHASRWQAYLGDCTALVGFVEPMQVSGRVTRVAGLVMEAVGLRLAVGAACTVPLPSGGRIEAEVVGFEGDKLFLMPQSDVEGVVPGTRVFPVEPAIPRPGTVNHPRRRPSDRARHLPVGPELLGRVLDAAGRPLDGLGPLNASDSAPINTRPANPLGRAPIVDTLDVGVRSINAMLTVGRGQRMGLFAGSGVGKSVLLGMMARYTEADIIVVGLIGERGREVKEFIEQILGAEGLARSVVVAAPADTPPLMRLQGAAYSTAIAEHFRDKGMNVLLIMDSLTRYAMAQREIALAIGEPPATKGYPPSVFAKLPVLVERAGNGEVGGGSITAFYTVLTEGDDQQDPIADSARAILDGHIVLNRRLAEAGHYPAIDIEQSISRAMHSITPHEHQQRARRLKQLFSRYERSRDLISVGAYASGTDPVLDQAIVLHDKIEQFLQQQITERVTMDESLGQLTTLFN</sequence>
<dbReference type="SUPFAM" id="SSF52540">
    <property type="entry name" value="P-loop containing nucleoside triphosphate hydrolases"/>
    <property type="match status" value="1"/>
</dbReference>
<keyword evidence="13" id="KW-0406">Ion transport</keyword>
<evidence type="ECO:0000256" key="8">
    <source>
        <dbReference type="ARBA" id="ARBA00022781"/>
    </source>
</evidence>
<dbReference type="InterPro" id="IPR050053">
    <property type="entry name" value="ATPase_alpha/beta_chains"/>
</dbReference>
<keyword evidence="5" id="KW-0813">Transport</keyword>
<dbReference type="GO" id="GO:0030254">
    <property type="term" value="P:protein secretion by the type III secretion system"/>
    <property type="evidence" value="ECO:0007669"/>
    <property type="project" value="InterPro"/>
</dbReference>
<dbReference type="InterPro" id="IPR000194">
    <property type="entry name" value="ATPase_F1/V1/A1_a/bsu_nucl-bd"/>
</dbReference>
<evidence type="ECO:0000313" key="19">
    <source>
        <dbReference type="EMBL" id="OEZ99544.1"/>
    </source>
</evidence>
<comment type="similarity">
    <text evidence="2">Belongs to the ATPase alpha/beta chains family.</text>
</comment>
<name>A0A1E7WKP1_9BURK</name>
<evidence type="ECO:0000256" key="5">
    <source>
        <dbReference type="ARBA" id="ARBA00022448"/>
    </source>
</evidence>
<evidence type="ECO:0000256" key="9">
    <source>
        <dbReference type="ARBA" id="ARBA00022795"/>
    </source>
</evidence>
<keyword evidence="20" id="KW-1185">Reference proteome</keyword>
<keyword evidence="12" id="KW-1278">Translocase</keyword>
<reference evidence="20" key="1">
    <citation type="journal article" date="2016" name="Front. Microbiol.">
        <title>Molecular Keys to the Janthinobacterium and Duganella spp. Interaction with the Plant Pathogen Fusarium graminearum.</title>
        <authorList>
            <person name="Haack F.S."/>
            <person name="Poehlein A."/>
            <person name="Kroger C."/>
            <person name="Voigt C.A."/>
            <person name="Piepenbring M."/>
            <person name="Bode H.B."/>
            <person name="Daniel R."/>
            <person name="Schafer W."/>
            <person name="Streit W.R."/>
        </authorList>
    </citation>
    <scope>NUCLEOTIDE SEQUENCE [LARGE SCALE GENOMIC DNA]</scope>
    <source>
        <strain evidence="20">T54</strain>
    </source>
</reference>
<dbReference type="CDD" id="cd18117">
    <property type="entry name" value="ATP-synt_flagellum-secretory_path_III_N"/>
    <property type="match status" value="1"/>
</dbReference>
<evidence type="ECO:0000256" key="15">
    <source>
        <dbReference type="ARBA" id="ARBA00023310"/>
    </source>
</evidence>
<protein>
    <recommendedName>
        <fullName evidence="4">Flagellum-specific ATP synthase</fullName>
        <ecNumber evidence="3">7.1.2.2</ecNumber>
    </recommendedName>
</protein>
<dbReference type="InterPro" id="IPR040627">
    <property type="entry name" value="T3SS_ATPase_C"/>
</dbReference>
<evidence type="ECO:0000256" key="10">
    <source>
        <dbReference type="ARBA" id="ARBA00022840"/>
    </source>
</evidence>
<dbReference type="Proteomes" id="UP000175989">
    <property type="component" value="Unassembled WGS sequence"/>
</dbReference>
<evidence type="ECO:0000256" key="3">
    <source>
        <dbReference type="ARBA" id="ARBA00012473"/>
    </source>
</evidence>
<dbReference type="NCBIfam" id="TIGR01026">
    <property type="entry name" value="fliI_yscN"/>
    <property type="match status" value="1"/>
</dbReference>
<dbReference type="Pfam" id="PF18269">
    <property type="entry name" value="T3SS_ATPase_C"/>
    <property type="match status" value="1"/>
</dbReference>
<evidence type="ECO:0000256" key="6">
    <source>
        <dbReference type="ARBA" id="ARBA00022490"/>
    </source>
</evidence>
<evidence type="ECO:0000256" key="2">
    <source>
        <dbReference type="ARBA" id="ARBA00008936"/>
    </source>
</evidence>
<dbReference type="Pfam" id="PF00006">
    <property type="entry name" value="ATP-synt_ab"/>
    <property type="match status" value="1"/>
</dbReference>
<evidence type="ECO:0000256" key="11">
    <source>
        <dbReference type="ARBA" id="ARBA00022927"/>
    </source>
</evidence>
<comment type="catalytic activity">
    <reaction evidence="16">
        <text>ATP + H2O + cellular proteinSide 1 = ADP + phosphate + cellular proteinSide 2.</text>
        <dbReference type="EC" id="7.4.2.8"/>
    </reaction>
</comment>
<dbReference type="NCBIfam" id="TIGR03496">
    <property type="entry name" value="FliI_clade1"/>
    <property type="match status" value="1"/>
</dbReference>
<dbReference type="GO" id="GO:0044780">
    <property type="term" value="P:bacterial-type flagellum assembly"/>
    <property type="evidence" value="ECO:0007669"/>
    <property type="project" value="InterPro"/>
</dbReference>
<evidence type="ECO:0000256" key="7">
    <source>
        <dbReference type="ARBA" id="ARBA00022741"/>
    </source>
</evidence>
<evidence type="ECO:0000256" key="16">
    <source>
        <dbReference type="ARBA" id="ARBA00034006"/>
    </source>
</evidence>
<dbReference type="AlphaFoldDB" id="A0A1E7WKP1"/>
<dbReference type="FunFam" id="3.40.50.12240:FF:000002">
    <property type="entry name" value="Flagellum-specific ATP synthase FliI"/>
    <property type="match status" value="1"/>
</dbReference>
<keyword evidence="10" id="KW-0067">ATP-binding</keyword>
<dbReference type="SMART" id="SM00382">
    <property type="entry name" value="AAA"/>
    <property type="match status" value="1"/>
</dbReference>
<feature type="region of interest" description="Disordered" evidence="17">
    <location>
        <begin position="1"/>
        <end position="84"/>
    </location>
</feature>
<comment type="caution">
    <text evidence="19">The sequence shown here is derived from an EMBL/GenBank/DDBJ whole genome shotgun (WGS) entry which is preliminary data.</text>
</comment>
<proteinExistence type="inferred from homology"/>
<evidence type="ECO:0000256" key="12">
    <source>
        <dbReference type="ARBA" id="ARBA00022967"/>
    </source>
</evidence>
<dbReference type="GO" id="GO:0046933">
    <property type="term" value="F:proton-transporting ATP synthase activity, rotational mechanism"/>
    <property type="evidence" value="ECO:0007669"/>
    <property type="project" value="TreeGrafter"/>
</dbReference>
<dbReference type="InterPro" id="IPR027417">
    <property type="entry name" value="P-loop_NTPase"/>
</dbReference>
<dbReference type="InterPro" id="IPR020005">
    <property type="entry name" value="FliI_clade1"/>
</dbReference>
<evidence type="ECO:0000256" key="14">
    <source>
        <dbReference type="ARBA" id="ARBA00023225"/>
    </source>
</evidence>
<dbReference type="InterPro" id="IPR003593">
    <property type="entry name" value="AAA+_ATPase"/>
</dbReference>
<dbReference type="PATRIC" id="fig|762836.4.peg.2665"/>
<dbReference type="GO" id="GO:0005524">
    <property type="term" value="F:ATP binding"/>
    <property type="evidence" value="ECO:0007669"/>
    <property type="project" value="UniProtKB-KW"/>
</dbReference>
<dbReference type="CDD" id="cd18114">
    <property type="entry name" value="ATP-synt_flagellum-secretory_path_III_C"/>
    <property type="match status" value="1"/>
</dbReference>
<evidence type="ECO:0000256" key="13">
    <source>
        <dbReference type="ARBA" id="ARBA00023065"/>
    </source>
</evidence>
<dbReference type="PANTHER" id="PTHR15184:SF81">
    <property type="entry name" value="FLAGELLUM-SPECIFIC ATP SYNTHASE"/>
    <property type="match status" value="1"/>
</dbReference>
<feature type="domain" description="AAA+ ATPase" evidence="18">
    <location>
        <begin position="262"/>
        <end position="445"/>
    </location>
</feature>
<keyword evidence="8" id="KW-0375">Hydrogen ion transport</keyword>
<organism evidence="19 20">
    <name type="scientific">Duganella phyllosphaerae</name>
    <dbReference type="NCBI Taxonomy" id="762836"/>
    <lineage>
        <taxon>Bacteria</taxon>
        <taxon>Pseudomonadati</taxon>
        <taxon>Pseudomonadota</taxon>
        <taxon>Betaproteobacteria</taxon>
        <taxon>Burkholderiales</taxon>
        <taxon>Oxalobacteraceae</taxon>
        <taxon>Telluria group</taxon>
        <taxon>Duganella</taxon>
    </lineage>
</organism>
<dbReference type="Gene3D" id="3.40.50.12240">
    <property type="match status" value="1"/>
</dbReference>
<dbReference type="InterPro" id="IPR005714">
    <property type="entry name" value="ATPase_T3SS_FliI/YscN"/>
</dbReference>
<dbReference type="GO" id="GO:0016887">
    <property type="term" value="F:ATP hydrolysis activity"/>
    <property type="evidence" value="ECO:0007669"/>
    <property type="project" value="InterPro"/>
</dbReference>
<feature type="region of interest" description="Disordered" evidence="17">
    <location>
        <begin position="178"/>
        <end position="197"/>
    </location>
</feature>
<feature type="compositionally biased region" description="Polar residues" evidence="17">
    <location>
        <begin position="7"/>
        <end position="16"/>
    </location>
</feature>
<gene>
    <name evidence="19" type="primary">fliI_2</name>
    <name evidence="19" type="ORF">DUPY_25880</name>
</gene>
<keyword evidence="19" id="KW-0378">Hydrolase</keyword>
<accession>A0A1E7WKP1</accession>
<keyword evidence="7" id="KW-0547">Nucleotide-binding</keyword>
<dbReference type="GO" id="GO:0071973">
    <property type="term" value="P:bacterial-type flagellum-dependent cell motility"/>
    <property type="evidence" value="ECO:0007669"/>
    <property type="project" value="InterPro"/>
</dbReference>
<keyword evidence="6" id="KW-0963">Cytoplasm</keyword>
<evidence type="ECO:0000256" key="1">
    <source>
        <dbReference type="ARBA" id="ARBA00004496"/>
    </source>
</evidence>
<dbReference type="GO" id="GO:0030257">
    <property type="term" value="C:type III protein secretion system complex"/>
    <property type="evidence" value="ECO:0007669"/>
    <property type="project" value="InterPro"/>
</dbReference>
<dbReference type="PROSITE" id="PS00152">
    <property type="entry name" value="ATPASE_ALPHA_BETA"/>
    <property type="match status" value="1"/>
</dbReference>
<dbReference type="GO" id="GO:0008564">
    <property type="term" value="F:protein-exporting ATPase activity"/>
    <property type="evidence" value="ECO:0007669"/>
    <property type="project" value="UniProtKB-EC"/>
</dbReference>
<feature type="compositionally biased region" description="Low complexity" evidence="17">
    <location>
        <begin position="17"/>
        <end position="48"/>
    </location>
</feature>
<dbReference type="InterPro" id="IPR020003">
    <property type="entry name" value="ATPase_a/bsu_AS"/>
</dbReference>